<evidence type="ECO:0000256" key="6">
    <source>
        <dbReference type="PIRSR" id="PIRSR600407-2"/>
    </source>
</evidence>
<dbReference type="Pfam" id="PF01150">
    <property type="entry name" value="GDA1_CD39"/>
    <property type="match status" value="1"/>
</dbReference>
<keyword evidence="9" id="KW-1133">Transmembrane helix</keyword>
<keyword evidence="9" id="KW-0472">Membrane</keyword>
<dbReference type="GO" id="GO:0017111">
    <property type="term" value="F:ribonucleoside triphosphate phosphatase activity"/>
    <property type="evidence" value="ECO:0007669"/>
    <property type="project" value="TreeGrafter"/>
</dbReference>
<evidence type="ECO:0000256" key="2">
    <source>
        <dbReference type="ARBA" id="ARBA00022801"/>
    </source>
</evidence>
<dbReference type="GO" id="GO:0005524">
    <property type="term" value="F:ATP binding"/>
    <property type="evidence" value="ECO:0007669"/>
    <property type="project" value="UniProtKB-KW"/>
</dbReference>
<dbReference type="InterPro" id="IPR000407">
    <property type="entry name" value="GDA1_CD39_NTPase"/>
</dbReference>
<proteinExistence type="inferred from homology"/>
<feature type="transmembrane region" description="Helical" evidence="9">
    <location>
        <begin position="58"/>
        <end position="76"/>
    </location>
</feature>
<dbReference type="GO" id="GO:0009134">
    <property type="term" value="P:nucleoside diphosphate catabolic process"/>
    <property type="evidence" value="ECO:0007669"/>
    <property type="project" value="TreeGrafter"/>
</dbReference>
<keyword evidence="6" id="KW-0547">Nucleotide-binding</keyword>
<dbReference type="GO" id="GO:0045134">
    <property type="term" value="F:UDP phosphatase activity"/>
    <property type="evidence" value="ECO:0007669"/>
    <property type="project" value="TreeGrafter"/>
</dbReference>
<dbReference type="PANTHER" id="PTHR11782">
    <property type="entry name" value="ADENOSINE/GUANOSINE DIPHOSPHATASE"/>
    <property type="match status" value="1"/>
</dbReference>
<feature type="binding site" evidence="6">
    <location>
        <begin position="296"/>
        <end position="300"/>
    </location>
    <ligand>
        <name>ATP</name>
        <dbReference type="ChEBI" id="CHEBI:30616"/>
    </ligand>
</feature>
<dbReference type="EMBL" id="CAJVPL010000013">
    <property type="protein sequence ID" value="CAG8433901.1"/>
    <property type="molecule type" value="Genomic_DNA"/>
</dbReference>
<dbReference type="CDD" id="cd24040">
    <property type="entry name" value="ASKHA_NBD_GDA1"/>
    <property type="match status" value="1"/>
</dbReference>
<dbReference type="GO" id="GO:0004382">
    <property type="term" value="F:GDP phosphatase activity"/>
    <property type="evidence" value="ECO:0007669"/>
    <property type="project" value="UniProtKB-EC"/>
</dbReference>
<feature type="compositionally biased region" description="Polar residues" evidence="8">
    <location>
        <begin position="1"/>
        <end position="22"/>
    </location>
</feature>
<comment type="similarity">
    <text evidence="1 7">Belongs to the GDA1/CD39 NTPase family.</text>
</comment>
<dbReference type="AlphaFoldDB" id="A0A9N8UY15"/>
<keyword evidence="9" id="KW-0812">Transmembrane</keyword>
<sequence length="557" mass="62354">MRSSQTKNSSASETSPSYTKSSLALEKAESGGVNVYNPDKDDNDEKMHVINTNVRKKWIRAIILIFFFVVILWFLIPKESRRIPNFSEYQDDSLHDFKELFEEDRDLLADTKNPAEASNSASGSPLTSSHCTVPHPGHRLIQYTLMIDAGSTGSRIHIYRFNYCKASPELEDEVFAHTEPGLSAYDDPFKAAESLDTLLKVALQTVPTQLYNCTPVAVKATAGLRLLGKEKSENILKAVRENLENNYPFPIIEKNGVVIMDGKDEGVYAWITVNYLLDRIGSVKKQPTVAIFDLGGGSTQIVFEPDTTDGFEVAPGDHKYELEFGGHTYVLYQHSYLGYGLMEARKTMKNFMAKLWQKADTNGIPGLRADALELNNMADDNHIPHPCLPKNFTDFSINSTFIGTGAGYAQCRAIIEKVLNKEKECPLTPCAFDGIYQPSIRETFSLHDIYAFSYFYDRASPLGMPSEFSLRELSDLANEVCSGDLEKFAHLPQAIKELEKNPHYCMDLTFIYGLLHIGYEIPSEREVKIAKKINGIETGWCLGAAIAVLDANLWCII</sequence>
<keyword evidence="11" id="KW-1185">Reference proteome</keyword>
<feature type="region of interest" description="Disordered" evidence="8">
    <location>
        <begin position="1"/>
        <end position="26"/>
    </location>
</feature>
<evidence type="ECO:0000256" key="5">
    <source>
        <dbReference type="PIRSR" id="PIRSR600407-1"/>
    </source>
</evidence>
<dbReference type="PANTHER" id="PTHR11782:SF83">
    <property type="entry name" value="GUANOSINE-DIPHOSPHATASE"/>
    <property type="match status" value="1"/>
</dbReference>
<evidence type="ECO:0000313" key="10">
    <source>
        <dbReference type="EMBL" id="CAG8433901.1"/>
    </source>
</evidence>
<evidence type="ECO:0000256" key="3">
    <source>
        <dbReference type="ARBA" id="ARBA00037742"/>
    </source>
</evidence>
<dbReference type="GO" id="GO:0005794">
    <property type="term" value="C:Golgi apparatus"/>
    <property type="evidence" value="ECO:0007669"/>
    <property type="project" value="TreeGrafter"/>
</dbReference>
<gene>
    <name evidence="10" type="ORF">AGERDE_LOCUS275</name>
</gene>
<dbReference type="GO" id="GO:0006487">
    <property type="term" value="P:protein N-linked glycosylation"/>
    <property type="evidence" value="ECO:0007669"/>
    <property type="project" value="TreeGrafter"/>
</dbReference>
<evidence type="ECO:0000313" key="11">
    <source>
        <dbReference type="Proteomes" id="UP000789831"/>
    </source>
</evidence>
<dbReference type="PROSITE" id="PS01238">
    <property type="entry name" value="GDA1_CD39_NTPASE"/>
    <property type="match status" value="1"/>
</dbReference>
<comment type="caution">
    <text evidence="10">The sequence shown here is derived from an EMBL/GenBank/DDBJ whole genome shotgun (WGS) entry which is preliminary data.</text>
</comment>
<evidence type="ECO:0000256" key="9">
    <source>
        <dbReference type="SAM" id="Phobius"/>
    </source>
</evidence>
<dbReference type="OrthoDB" id="6372431at2759"/>
<keyword evidence="2 7" id="KW-0378">Hydrolase</keyword>
<comment type="function">
    <text evidence="3">After transfer of sugars to endogenous macromolecular acceptors, the enzyme converts nucleoside diphosphates to nucleoside monophosphates which in turn exit the Golgi lumen in a coupled antiporter reaction, allowing entry of additional nucleotide sugar from the cytosol.</text>
</comment>
<reference evidence="10" key="1">
    <citation type="submission" date="2021-06" db="EMBL/GenBank/DDBJ databases">
        <authorList>
            <person name="Kallberg Y."/>
            <person name="Tangrot J."/>
            <person name="Rosling A."/>
        </authorList>
    </citation>
    <scope>NUCLEOTIDE SEQUENCE</scope>
    <source>
        <strain evidence="10">MT106</strain>
    </source>
</reference>
<evidence type="ECO:0000256" key="1">
    <source>
        <dbReference type="ARBA" id="ARBA00009283"/>
    </source>
</evidence>
<protein>
    <recommendedName>
        <fullName evidence="4">guanosine-diphosphatase</fullName>
        <ecNumber evidence="4">3.6.1.42</ecNumber>
    </recommendedName>
</protein>
<organism evidence="10 11">
    <name type="scientific">Ambispora gerdemannii</name>
    <dbReference type="NCBI Taxonomy" id="144530"/>
    <lineage>
        <taxon>Eukaryota</taxon>
        <taxon>Fungi</taxon>
        <taxon>Fungi incertae sedis</taxon>
        <taxon>Mucoromycota</taxon>
        <taxon>Glomeromycotina</taxon>
        <taxon>Glomeromycetes</taxon>
        <taxon>Archaeosporales</taxon>
        <taxon>Ambisporaceae</taxon>
        <taxon>Ambispora</taxon>
    </lineage>
</organism>
<name>A0A9N8UY15_9GLOM</name>
<feature type="active site" description="Proton acceptor" evidence="5">
    <location>
        <position position="265"/>
    </location>
</feature>
<dbReference type="Gene3D" id="3.30.420.40">
    <property type="match status" value="1"/>
</dbReference>
<dbReference type="EC" id="3.6.1.42" evidence="4"/>
<dbReference type="GO" id="GO:0016020">
    <property type="term" value="C:membrane"/>
    <property type="evidence" value="ECO:0007669"/>
    <property type="project" value="TreeGrafter"/>
</dbReference>
<keyword evidence="6" id="KW-0067">ATP-binding</keyword>
<accession>A0A9N8UY15</accession>
<dbReference type="Proteomes" id="UP000789831">
    <property type="component" value="Unassembled WGS sequence"/>
</dbReference>
<dbReference type="Gene3D" id="3.30.420.150">
    <property type="entry name" value="Exopolyphosphatase. Domain 2"/>
    <property type="match status" value="1"/>
</dbReference>
<evidence type="ECO:0000256" key="4">
    <source>
        <dbReference type="ARBA" id="ARBA00038903"/>
    </source>
</evidence>
<evidence type="ECO:0000256" key="8">
    <source>
        <dbReference type="SAM" id="MobiDB-lite"/>
    </source>
</evidence>
<evidence type="ECO:0000256" key="7">
    <source>
        <dbReference type="RuleBase" id="RU003833"/>
    </source>
</evidence>